<dbReference type="AlphaFoldDB" id="A0A067Q8H5"/>
<dbReference type="GO" id="GO:0007023">
    <property type="term" value="P:post-chaperonin tubulin folding pathway"/>
    <property type="evidence" value="ECO:0007669"/>
    <property type="project" value="InterPro"/>
</dbReference>
<dbReference type="InterPro" id="IPR033162">
    <property type="entry name" value="TBCD"/>
</dbReference>
<protein>
    <submittedName>
        <fullName evidence="5">Uncharacterized protein</fullName>
    </submittedName>
</protein>
<dbReference type="GO" id="GO:0000226">
    <property type="term" value="P:microtubule cytoskeleton organization"/>
    <property type="evidence" value="ECO:0007669"/>
    <property type="project" value="TreeGrafter"/>
</dbReference>
<dbReference type="PROSITE" id="PS50077">
    <property type="entry name" value="HEAT_REPEAT"/>
    <property type="match status" value="1"/>
</dbReference>
<accession>A0A067Q8H5</accession>
<dbReference type="InParanoid" id="A0A067Q8H5"/>
<evidence type="ECO:0000259" key="3">
    <source>
        <dbReference type="Pfam" id="PF12612"/>
    </source>
</evidence>
<dbReference type="STRING" id="933084.A0A067Q8H5"/>
<dbReference type="Proteomes" id="UP000027265">
    <property type="component" value="Unassembled WGS sequence"/>
</dbReference>
<evidence type="ECO:0000256" key="2">
    <source>
        <dbReference type="PROSITE-ProRule" id="PRU00103"/>
    </source>
</evidence>
<organism evidence="5 6">
    <name type="scientific">Jaapia argillacea MUCL 33604</name>
    <dbReference type="NCBI Taxonomy" id="933084"/>
    <lineage>
        <taxon>Eukaryota</taxon>
        <taxon>Fungi</taxon>
        <taxon>Dikarya</taxon>
        <taxon>Basidiomycota</taxon>
        <taxon>Agaricomycotina</taxon>
        <taxon>Agaricomycetes</taxon>
        <taxon>Agaricomycetidae</taxon>
        <taxon>Jaapiales</taxon>
        <taxon>Jaapiaceae</taxon>
        <taxon>Jaapia</taxon>
    </lineage>
</organism>
<name>A0A067Q8H5_9AGAM</name>
<dbReference type="InterPro" id="IPR016024">
    <property type="entry name" value="ARM-type_fold"/>
</dbReference>
<dbReference type="PANTHER" id="PTHR12658:SF0">
    <property type="entry name" value="TUBULIN-SPECIFIC CHAPERONE D"/>
    <property type="match status" value="1"/>
</dbReference>
<dbReference type="HOGENOM" id="CLU_003043_0_1_1"/>
<gene>
    <name evidence="5" type="ORF">JAAARDRAFT_189747</name>
</gene>
<dbReference type="GO" id="GO:0048487">
    <property type="term" value="F:beta-tubulin binding"/>
    <property type="evidence" value="ECO:0007669"/>
    <property type="project" value="InterPro"/>
</dbReference>
<dbReference type="InterPro" id="IPR058033">
    <property type="entry name" value="ARM_TBCD_2nd"/>
</dbReference>
<dbReference type="InterPro" id="IPR011989">
    <property type="entry name" value="ARM-like"/>
</dbReference>
<dbReference type="Pfam" id="PF23579">
    <property type="entry name" value="ARM_TBCD"/>
    <property type="match status" value="1"/>
</dbReference>
<keyword evidence="6" id="KW-1185">Reference proteome</keyword>
<reference evidence="6" key="1">
    <citation type="journal article" date="2014" name="Proc. Natl. Acad. Sci. U.S.A.">
        <title>Extensive sampling of basidiomycete genomes demonstrates inadequacy of the white-rot/brown-rot paradigm for wood decay fungi.</title>
        <authorList>
            <person name="Riley R."/>
            <person name="Salamov A.A."/>
            <person name="Brown D.W."/>
            <person name="Nagy L.G."/>
            <person name="Floudas D."/>
            <person name="Held B.W."/>
            <person name="Levasseur A."/>
            <person name="Lombard V."/>
            <person name="Morin E."/>
            <person name="Otillar R."/>
            <person name="Lindquist E.A."/>
            <person name="Sun H."/>
            <person name="LaButti K.M."/>
            <person name="Schmutz J."/>
            <person name="Jabbour D."/>
            <person name="Luo H."/>
            <person name="Baker S.E."/>
            <person name="Pisabarro A.G."/>
            <person name="Walton J.D."/>
            <person name="Blanchette R.A."/>
            <person name="Henrissat B."/>
            <person name="Martin F."/>
            <person name="Cullen D."/>
            <person name="Hibbett D.S."/>
            <person name="Grigoriev I.V."/>
        </authorList>
    </citation>
    <scope>NUCLEOTIDE SEQUENCE [LARGE SCALE GENOMIC DNA]</scope>
    <source>
        <strain evidence="6">MUCL 33604</strain>
    </source>
</reference>
<dbReference type="Pfam" id="PF25767">
    <property type="entry name" value="ARM_TBCD_2nd"/>
    <property type="match status" value="1"/>
</dbReference>
<dbReference type="Gene3D" id="1.25.10.10">
    <property type="entry name" value="Leucine-rich Repeat Variant"/>
    <property type="match status" value="2"/>
</dbReference>
<dbReference type="EMBL" id="KL197711">
    <property type="protein sequence ID" value="KDQ62420.1"/>
    <property type="molecule type" value="Genomic_DNA"/>
</dbReference>
<dbReference type="InterPro" id="IPR021133">
    <property type="entry name" value="HEAT_type_2"/>
</dbReference>
<dbReference type="OrthoDB" id="1735853at2759"/>
<proteinExistence type="predicted"/>
<keyword evidence="1" id="KW-0143">Chaperone</keyword>
<dbReference type="PANTHER" id="PTHR12658">
    <property type="entry name" value="BETA-TUBULIN COFACTOR D"/>
    <property type="match status" value="1"/>
</dbReference>
<evidence type="ECO:0000313" key="5">
    <source>
        <dbReference type="EMBL" id="KDQ62420.1"/>
    </source>
</evidence>
<feature type="repeat" description="HEAT" evidence="2">
    <location>
        <begin position="333"/>
        <end position="370"/>
    </location>
</feature>
<evidence type="ECO:0000256" key="1">
    <source>
        <dbReference type="ARBA" id="ARBA00023186"/>
    </source>
</evidence>
<dbReference type="SUPFAM" id="SSF48371">
    <property type="entry name" value="ARM repeat"/>
    <property type="match status" value="1"/>
</dbReference>
<feature type="domain" description="Tubulin-folding cofactor D ARM repeats" evidence="4">
    <location>
        <begin position="305"/>
        <end position="512"/>
    </location>
</feature>
<dbReference type="InterPro" id="IPR022577">
    <property type="entry name" value="TBCD_C"/>
</dbReference>
<evidence type="ECO:0000259" key="4">
    <source>
        <dbReference type="Pfam" id="PF25767"/>
    </source>
</evidence>
<dbReference type="Pfam" id="PF12612">
    <property type="entry name" value="TFCD_C"/>
    <property type="match status" value="1"/>
</dbReference>
<dbReference type="GO" id="GO:0007021">
    <property type="term" value="P:tubulin complex assembly"/>
    <property type="evidence" value="ECO:0007669"/>
    <property type="project" value="InterPro"/>
</dbReference>
<sequence>MEEDTVERKFFATFDKLDVVLEQQNLLLSIDFNCEPSAEEDRSEHAASKSLSLILDEYQEQSYLLDPFLERLIPPIVDKLRTHAACHTSNPTQHTSLKRLRHIPDLLHNYIKCRGYKTIIRFFPHEVADLPIALDYMLLKDGPAQTGYMWSLRYIFLLWLSLICMIPFGLSQFDEGDVSTGTTIEKLARHYLGYAGLERDGAALLLSRLYIRQDTGLRFPNFLHEGSRHFEGSGDVITTICEVMNAGSAEEVQVNVFSIYSVARAVEANATLMSNTVVRKFCTKLISRLALRLLPAAKTQDHCRARTLVEPHEHALPHAENSQIDVPDEVETVLTALFSGLQDRDTVVRWSAAKGIARIAERLPEDFADQVFGTVLELFAVHGPAAVSLSDLPAVAEGTWHGACLACAEIARRGLVTKDRLQEFVDWLAKALYFDIRKGAHSIGSNVRDAAAYALWSLARGQSVENLAVYADTLSRSLVTVALFDREIHIRRAASAAFQEYVGRTSLFPHGIDVLRKTDFYAVGVRRNSFLVAVPQVAEHSEYRPFLIQHLLDVTLRHWDSSMRQLGAQSLRAICDLDLAASGSGAMEKAARLLECTDISDVHGGLLAISELASSYGNSSYGAQFKEQREKAFCYLRKLPITTLLVPRNEIVTAVACYLIANSISEEDIQREPLLSSSHWNEIVDIGLRHRSSAVQEAATSALTALSNPDRDVVFTLIPQFRTSNPTLQQSLARLLGELDYGVYLHNLPQAIECLLASVNPSSPERFTNVEARRNCYKSMQRLFSTVSDQLVDRLSSSTVSLLFEALLMGMEDYTVDERGDVVLFSKANTLQNFEEYLPSSQYHAAIGAILKQGVERLDNVRQVAGECFHRLLLCPLPLVPNHEAWRIKGDTFMKELFVGEGEDIGWNEGSWLFPKAVQLLGVELYRQSILSGLVLSVGSRTDSTQRPVSSSLVDYARSLTASPVRTEIYDICSLAEDLIHNMKSNLNSNAVIIPNLQTFNVLLEGDAFEMLSGNARGIESLQTILKIASKNASRLKNVQRIHASMRMYLLPLTWLFIDLTFDLSVVNLLCFSATYSSAVLVLPEFLTHRFPKIRTDTVEYLYMVLQSKDLARSEFDEAEEILLETEWNSPDGPVVEEAAHRLVGALSL</sequence>
<dbReference type="GO" id="GO:0005096">
    <property type="term" value="F:GTPase activator activity"/>
    <property type="evidence" value="ECO:0007669"/>
    <property type="project" value="InterPro"/>
</dbReference>
<evidence type="ECO:0000313" key="6">
    <source>
        <dbReference type="Proteomes" id="UP000027265"/>
    </source>
</evidence>
<feature type="domain" description="Tubulin-folding cofactor D C-terminal" evidence="3">
    <location>
        <begin position="844"/>
        <end position="1041"/>
    </location>
</feature>